<evidence type="ECO:0000313" key="3">
    <source>
        <dbReference type="Proteomes" id="UP000043763"/>
    </source>
</evidence>
<dbReference type="Proteomes" id="UP000043763">
    <property type="component" value="Unassembled WGS sequence"/>
</dbReference>
<dbReference type="RefSeq" id="WP_047104760.1">
    <property type="nucleotide sequence ID" value="NZ_CVLB01000002.1"/>
</dbReference>
<evidence type="ECO:0000256" key="1">
    <source>
        <dbReference type="SAM" id="Phobius"/>
    </source>
</evidence>
<accession>A0A0G4K9S4</accession>
<gene>
    <name evidence="2" type="ORF">BRSU_2314</name>
</gene>
<protein>
    <submittedName>
        <fullName evidence="2">Uncharacterized protein</fullName>
    </submittedName>
</protein>
<keyword evidence="1" id="KW-1133">Transmembrane helix</keyword>
<dbReference type="EMBL" id="CVLB01000002">
    <property type="protein sequence ID" value="CRF34889.1"/>
    <property type="molecule type" value="Genomic_DNA"/>
</dbReference>
<keyword evidence="1" id="KW-0472">Membrane</keyword>
<keyword evidence="1" id="KW-0812">Transmembrane</keyword>
<dbReference type="OrthoDB" id="308361at2"/>
<proteinExistence type="predicted"/>
<evidence type="ECO:0000313" key="2">
    <source>
        <dbReference type="EMBL" id="CRF34889.1"/>
    </source>
</evidence>
<feature type="transmembrane region" description="Helical" evidence="1">
    <location>
        <begin position="14"/>
        <end position="34"/>
    </location>
</feature>
<dbReference type="AlphaFoldDB" id="A0A0G4K9S4"/>
<keyword evidence="3" id="KW-1185">Reference proteome</keyword>
<sequence length="94" mass="11023">MIEKVKDFYRTKKILFFIILFVWLLLVILSGILIGSCSKPKVIPLSPEEENSKAINLLKEDEEKILKGEMLSTKENLNFEDLEYSRNFVESRKK</sequence>
<organism evidence="2 3">
    <name type="scientific">Brachyspira suanatina</name>
    <dbReference type="NCBI Taxonomy" id="381802"/>
    <lineage>
        <taxon>Bacteria</taxon>
        <taxon>Pseudomonadati</taxon>
        <taxon>Spirochaetota</taxon>
        <taxon>Spirochaetia</taxon>
        <taxon>Brachyspirales</taxon>
        <taxon>Brachyspiraceae</taxon>
        <taxon>Brachyspira</taxon>
    </lineage>
</organism>
<reference evidence="3" key="1">
    <citation type="submission" date="2015-04" db="EMBL/GenBank/DDBJ databases">
        <authorList>
            <person name="Mushtaq Mamoona"/>
        </authorList>
    </citation>
    <scope>NUCLEOTIDE SEQUENCE [LARGE SCALE GENOMIC DNA]</scope>
    <source>
        <strain evidence="3">AN4859/03</strain>
    </source>
</reference>
<name>A0A0G4K9S4_9SPIR</name>